<evidence type="ECO:0000259" key="17">
    <source>
        <dbReference type="Pfam" id="PF00224"/>
    </source>
</evidence>
<comment type="cofactor">
    <cofactor evidence="2">
        <name>K(+)</name>
        <dbReference type="ChEBI" id="CHEBI:29103"/>
    </cofactor>
</comment>
<feature type="domain" description="Pyruvate kinase C-terminal" evidence="18">
    <location>
        <begin position="366"/>
        <end position="476"/>
    </location>
</feature>
<evidence type="ECO:0000256" key="14">
    <source>
        <dbReference type="ARBA" id="ARBA00023317"/>
    </source>
</evidence>
<name>A0AAE3QPK5_9BACT</name>
<comment type="catalytic activity">
    <reaction evidence="16">
        <text>pyruvate + ATP = phosphoenolpyruvate + ADP + H(+)</text>
        <dbReference type="Rhea" id="RHEA:18157"/>
        <dbReference type="ChEBI" id="CHEBI:15361"/>
        <dbReference type="ChEBI" id="CHEBI:15378"/>
        <dbReference type="ChEBI" id="CHEBI:30616"/>
        <dbReference type="ChEBI" id="CHEBI:58702"/>
        <dbReference type="ChEBI" id="CHEBI:456216"/>
        <dbReference type="EC" id="2.7.1.40"/>
    </reaction>
</comment>
<evidence type="ECO:0000256" key="1">
    <source>
        <dbReference type="ARBA" id="ARBA00001946"/>
    </source>
</evidence>
<evidence type="ECO:0000256" key="8">
    <source>
        <dbReference type="ARBA" id="ARBA00022723"/>
    </source>
</evidence>
<comment type="cofactor">
    <cofactor evidence="1">
        <name>Mg(2+)</name>
        <dbReference type="ChEBI" id="CHEBI:18420"/>
    </cofactor>
</comment>
<comment type="caution">
    <text evidence="19">The sequence shown here is derived from an EMBL/GenBank/DDBJ whole genome shotgun (WGS) entry which is preliminary data.</text>
</comment>
<keyword evidence="13 16" id="KW-0324">Glycolysis</keyword>
<proteinExistence type="inferred from homology"/>
<evidence type="ECO:0000256" key="7">
    <source>
        <dbReference type="ARBA" id="ARBA00022679"/>
    </source>
</evidence>
<dbReference type="PRINTS" id="PR01050">
    <property type="entry name" value="PYRUVTKNASE"/>
</dbReference>
<dbReference type="Gene3D" id="3.20.20.60">
    <property type="entry name" value="Phosphoenolpyruvate-binding domains"/>
    <property type="match status" value="1"/>
</dbReference>
<evidence type="ECO:0000256" key="12">
    <source>
        <dbReference type="ARBA" id="ARBA00022842"/>
    </source>
</evidence>
<dbReference type="InterPro" id="IPR015793">
    <property type="entry name" value="Pyrv_Knase_brl"/>
</dbReference>
<keyword evidence="12 16" id="KW-0460">Magnesium</keyword>
<dbReference type="InterPro" id="IPR001697">
    <property type="entry name" value="Pyr_Knase"/>
</dbReference>
<dbReference type="GO" id="GO:0016301">
    <property type="term" value="F:kinase activity"/>
    <property type="evidence" value="ECO:0007669"/>
    <property type="project" value="UniProtKB-KW"/>
</dbReference>
<evidence type="ECO:0000256" key="10">
    <source>
        <dbReference type="ARBA" id="ARBA00022777"/>
    </source>
</evidence>
<dbReference type="EMBL" id="JASJOS010000005">
    <property type="protein sequence ID" value="MDJ1481205.1"/>
    <property type="molecule type" value="Genomic_DNA"/>
</dbReference>
<dbReference type="NCBIfam" id="NF004978">
    <property type="entry name" value="PRK06354.1"/>
    <property type="match status" value="1"/>
</dbReference>
<evidence type="ECO:0000256" key="4">
    <source>
        <dbReference type="ARBA" id="ARBA00008663"/>
    </source>
</evidence>
<protein>
    <recommendedName>
        <fullName evidence="6 15">Pyruvate kinase</fullName>
        <ecNumber evidence="5 15">2.7.1.40</ecNumber>
    </recommendedName>
</protein>
<evidence type="ECO:0000313" key="19">
    <source>
        <dbReference type="EMBL" id="MDJ1481205.1"/>
    </source>
</evidence>
<keyword evidence="8" id="KW-0479">Metal-binding</keyword>
<evidence type="ECO:0000256" key="2">
    <source>
        <dbReference type="ARBA" id="ARBA00001958"/>
    </source>
</evidence>
<keyword evidence="14 19" id="KW-0670">Pyruvate</keyword>
<dbReference type="InterPro" id="IPR011037">
    <property type="entry name" value="Pyrv_Knase-like_insert_dom_sf"/>
</dbReference>
<dbReference type="InterPro" id="IPR040442">
    <property type="entry name" value="Pyrv_kinase-like_dom_sf"/>
</dbReference>
<sequence length="480" mass="53396">MNIPFNKTKVIATVGPASNTKEKLLQLIQAGVDVFRLNFSHGSHEDHLKVVQFVRELNQEHKLNIGLLQDLQGPKIRTREVENNGVELRAGNKLVITTEKIIGTSERISTTYVEMADDVNIGERILLDDGKLELRVTDINKSGEYKEVVTEVVYGGILKSKKGINLPNTNVSIPALTEKDREDLIFGLEHNLDWIALSFVRTAEEVLEMKEIIKSKGRTSRVVSKIEKPEAIVNIDAIIAASDAIMIARGDLGVEVPAEEVPMIQKMIADKCNKSAKPVIVATQMLESMITSPRPTRAETSDIANAVIDGADTVMLSAETASGMYPVEAVRSMTETIRQVEERANIYYKNHAYAQQVHDQNFYSNNVVVSACRLARDTDAQAIVGLTMSGYTALRISSHRPKSQIFVFTFDETLLNTLSLVWGIRAYYYDNSKSTDEIFEDIKDILVRDGHVKTGDVIINTGSIPVSRNRHTNMLKLSIV</sequence>
<keyword evidence="10 16" id="KW-0418">Kinase</keyword>
<dbReference type="InterPro" id="IPR015813">
    <property type="entry name" value="Pyrv/PenolPyrv_kinase-like_dom"/>
</dbReference>
<keyword evidence="9" id="KW-0547">Nucleotide-binding</keyword>
<dbReference type="SUPFAM" id="SSF52935">
    <property type="entry name" value="PK C-terminal domain-like"/>
    <property type="match status" value="1"/>
</dbReference>
<evidence type="ECO:0000256" key="11">
    <source>
        <dbReference type="ARBA" id="ARBA00022840"/>
    </source>
</evidence>
<gene>
    <name evidence="19" type="primary">pyk</name>
    <name evidence="19" type="ORF">QNI16_11970</name>
</gene>
<evidence type="ECO:0000256" key="13">
    <source>
        <dbReference type="ARBA" id="ARBA00023152"/>
    </source>
</evidence>
<keyword evidence="11" id="KW-0067">ATP-binding</keyword>
<dbReference type="Pfam" id="PF00224">
    <property type="entry name" value="PK"/>
    <property type="match status" value="1"/>
</dbReference>
<dbReference type="Gene3D" id="3.40.1380.20">
    <property type="entry name" value="Pyruvate kinase, C-terminal domain"/>
    <property type="match status" value="1"/>
</dbReference>
<dbReference type="GO" id="GO:0005524">
    <property type="term" value="F:ATP binding"/>
    <property type="evidence" value="ECO:0007669"/>
    <property type="project" value="UniProtKB-KW"/>
</dbReference>
<dbReference type="PANTHER" id="PTHR11817">
    <property type="entry name" value="PYRUVATE KINASE"/>
    <property type="match status" value="1"/>
</dbReference>
<reference evidence="19" key="1">
    <citation type="submission" date="2023-05" db="EMBL/GenBank/DDBJ databases">
        <authorList>
            <person name="Zhang X."/>
        </authorList>
    </citation>
    <scope>NUCLEOTIDE SEQUENCE</scope>
    <source>
        <strain evidence="19">YF14B1</strain>
    </source>
</reference>
<organism evidence="19 20">
    <name type="scientific">Xanthocytophaga flava</name>
    <dbReference type="NCBI Taxonomy" id="3048013"/>
    <lineage>
        <taxon>Bacteria</taxon>
        <taxon>Pseudomonadati</taxon>
        <taxon>Bacteroidota</taxon>
        <taxon>Cytophagia</taxon>
        <taxon>Cytophagales</taxon>
        <taxon>Rhodocytophagaceae</taxon>
        <taxon>Xanthocytophaga</taxon>
    </lineage>
</organism>
<evidence type="ECO:0000256" key="16">
    <source>
        <dbReference type="RuleBase" id="RU000504"/>
    </source>
</evidence>
<evidence type="ECO:0000259" key="18">
    <source>
        <dbReference type="Pfam" id="PF02887"/>
    </source>
</evidence>
<dbReference type="AlphaFoldDB" id="A0AAE3QPK5"/>
<evidence type="ECO:0000256" key="15">
    <source>
        <dbReference type="NCBIfam" id="TIGR01064"/>
    </source>
</evidence>
<dbReference type="NCBIfam" id="TIGR01064">
    <property type="entry name" value="pyruv_kin"/>
    <property type="match status" value="1"/>
</dbReference>
<dbReference type="RefSeq" id="WP_313978667.1">
    <property type="nucleotide sequence ID" value="NZ_JASJOS010000005.1"/>
</dbReference>
<dbReference type="FunFam" id="2.40.33.10:FF:000001">
    <property type="entry name" value="Pyruvate kinase"/>
    <property type="match status" value="1"/>
</dbReference>
<dbReference type="FunFam" id="3.20.20.60:FF:000025">
    <property type="entry name" value="Pyruvate kinase"/>
    <property type="match status" value="1"/>
</dbReference>
<comment type="pathway">
    <text evidence="3 16">Carbohydrate degradation; glycolysis; pyruvate from D-glyceraldehyde 3-phosphate: step 5/5.</text>
</comment>
<dbReference type="InterPro" id="IPR036918">
    <property type="entry name" value="Pyrv_Knase_C_sf"/>
</dbReference>
<evidence type="ECO:0000256" key="5">
    <source>
        <dbReference type="ARBA" id="ARBA00012142"/>
    </source>
</evidence>
<dbReference type="Pfam" id="PF02887">
    <property type="entry name" value="PK_C"/>
    <property type="match status" value="1"/>
</dbReference>
<dbReference type="SUPFAM" id="SSF51621">
    <property type="entry name" value="Phosphoenolpyruvate/pyruvate domain"/>
    <property type="match status" value="1"/>
</dbReference>
<dbReference type="EC" id="2.7.1.40" evidence="5 15"/>
<evidence type="ECO:0000313" key="20">
    <source>
        <dbReference type="Proteomes" id="UP001241110"/>
    </source>
</evidence>
<dbReference type="SUPFAM" id="SSF50800">
    <property type="entry name" value="PK beta-barrel domain-like"/>
    <property type="match status" value="1"/>
</dbReference>
<dbReference type="Proteomes" id="UP001241110">
    <property type="component" value="Unassembled WGS sequence"/>
</dbReference>
<evidence type="ECO:0000256" key="6">
    <source>
        <dbReference type="ARBA" id="ARBA00018587"/>
    </source>
</evidence>
<keyword evidence="7 16" id="KW-0808">Transferase</keyword>
<dbReference type="NCBIfam" id="NF004491">
    <property type="entry name" value="PRK05826.1"/>
    <property type="match status" value="1"/>
</dbReference>
<dbReference type="GO" id="GO:0030955">
    <property type="term" value="F:potassium ion binding"/>
    <property type="evidence" value="ECO:0007669"/>
    <property type="project" value="UniProtKB-UniRule"/>
</dbReference>
<accession>A0AAE3QPK5</accession>
<comment type="similarity">
    <text evidence="4 16">Belongs to the pyruvate kinase family.</text>
</comment>
<evidence type="ECO:0000256" key="9">
    <source>
        <dbReference type="ARBA" id="ARBA00022741"/>
    </source>
</evidence>
<dbReference type="InterPro" id="IPR015795">
    <property type="entry name" value="Pyrv_Knase_C"/>
</dbReference>
<dbReference type="InterPro" id="IPR015806">
    <property type="entry name" value="Pyrv_Knase_insert_dom_sf"/>
</dbReference>
<evidence type="ECO:0000256" key="3">
    <source>
        <dbReference type="ARBA" id="ARBA00004997"/>
    </source>
</evidence>
<dbReference type="GO" id="GO:0000287">
    <property type="term" value="F:magnesium ion binding"/>
    <property type="evidence" value="ECO:0007669"/>
    <property type="project" value="UniProtKB-UniRule"/>
</dbReference>
<feature type="domain" description="Pyruvate kinase barrel" evidence="17">
    <location>
        <begin position="6"/>
        <end position="330"/>
    </location>
</feature>
<dbReference type="GO" id="GO:0004743">
    <property type="term" value="F:pyruvate kinase activity"/>
    <property type="evidence" value="ECO:0007669"/>
    <property type="project" value="UniProtKB-UniRule"/>
</dbReference>
<dbReference type="Gene3D" id="2.40.33.10">
    <property type="entry name" value="PK beta-barrel domain-like"/>
    <property type="match status" value="1"/>
</dbReference>